<organism evidence="6 7">
    <name type="scientific">Blastopirellula marina</name>
    <dbReference type="NCBI Taxonomy" id="124"/>
    <lineage>
        <taxon>Bacteria</taxon>
        <taxon>Pseudomonadati</taxon>
        <taxon>Planctomycetota</taxon>
        <taxon>Planctomycetia</taxon>
        <taxon>Pirellulales</taxon>
        <taxon>Pirellulaceae</taxon>
        <taxon>Blastopirellula</taxon>
    </lineage>
</organism>
<evidence type="ECO:0000259" key="5">
    <source>
        <dbReference type="PROSITE" id="PS50977"/>
    </source>
</evidence>
<evidence type="ECO:0000256" key="2">
    <source>
        <dbReference type="ARBA" id="ARBA00023125"/>
    </source>
</evidence>
<dbReference type="OrthoDB" id="9780939at2"/>
<dbReference type="InterPro" id="IPR001647">
    <property type="entry name" value="HTH_TetR"/>
</dbReference>
<dbReference type="EMBL" id="PUHZ01000020">
    <property type="protein sequence ID" value="PQO44165.1"/>
    <property type="molecule type" value="Genomic_DNA"/>
</dbReference>
<name>A0A2S8GI89_9BACT</name>
<keyword evidence="1" id="KW-0805">Transcription regulation</keyword>
<gene>
    <name evidence="6" type="ORF">C5Y93_19500</name>
</gene>
<dbReference type="PANTHER" id="PTHR30055">
    <property type="entry name" value="HTH-TYPE TRANSCRIPTIONAL REGULATOR RUTR"/>
    <property type="match status" value="1"/>
</dbReference>
<dbReference type="InterPro" id="IPR050109">
    <property type="entry name" value="HTH-type_TetR-like_transc_reg"/>
</dbReference>
<sequence>MTQKPGQKDRKDAILRVAAALCAKHGIAETNLRQIASGAGVSNGTLHYHFPSKDELIETMILQAVEPLGKAAAEIAAAKEAPLAQLRQIVELSFGLFDDDWDLYYVALQLGDRVHVRLADRFPSTTKSMKRVIERGQTLGVFRDGDPLLLAVECHGVMMRVARAPSFGELELPLRQYVDAVSDTMRRILEV</sequence>
<dbReference type="SUPFAM" id="SSF48498">
    <property type="entry name" value="Tetracyclin repressor-like, C-terminal domain"/>
    <property type="match status" value="1"/>
</dbReference>
<comment type="caution">
    <text evidence="6">The sequence shown here is derived from an EMBL/GenBank/DDBJ whole genome shotgun (WGS) entry which is preliminary data.</text>
</comment>
<reference evidence="6 7" key="1">
    <citation type="submission" date="2018-02" db="EMBL/GenBank/DDBJ databases">
        <title>Comparative genomes isolates from brazilian mangrove.</title>
        <authorList>
            <person name="Araujo J.E."/>
            <person name="Taketani R.G."/>
            <person name="Silva M.C.P."/>
            <person name="Loureco M.V."/>
            <person name="Andreote F.D."/>
        </authorList>
    </citation>
    <scope>NUCLEOTIDE SEQUENCE [LARGE SCALE GENOMIC DNA]</scope>
    <source>
        <strain evidence="6 7">Nap-Phe MGV</strain>
    </source>
</reference>
<feature type="DNA-binding region" description="H-T-H motif" evidence="4">
    <location>
        <begin position="31"/>
        <end position="50"/>
    </location>
</feature>
<dbReference type="RefSeq" id="WP_105337134.1">
    <property type="nucleotide sequence ID" value="NZ_PUHZ01000020.1"/>
</dbReference>
<evidence type="ECO:0000313" key="7">
    <source>
        <dbReference type="Proteomes" id="UP000237819"/>
    </source>
</evidence>
<evidence type="ECO:0000256" key="1">
    <source>
        <dbReference type="ARBA" id="ARBA00023015"/>
    </source>
</evidence>
<protein>
    <recommendedName>
        <fullName evidence="5">HTH tetR-type domain-containing protein</fullName>
    </recommendedName>
</protein>
<dbReference type="PRINTS" id="PR00455">
    <property type="entry name" value="HTHTETR"/>
</dbReference>
<keyword evidence="3" id="KW-0804">Transcription</keyword>
<dbReference type="GO" id="GO:0000976">
    <property type="term" value="F:transcription cis-regulatory region binding"/>
    <property type="evidence" value="ECO:0007669"/>
    <property type="project" value="TreeGrafter"/>
</dbReference>
<dbReference type="GO" id="GO:0003700">
    <property type="term" value="F:DNA-binding transcription factor activity"/>
    <property type="evidence" value="ECO:0007669"/>
    <property type="project" value="TreeGrafter"/>
</dbReference>
<dbReference type="PANTHER" id="PTHR30055:SF234">
    <property type="entry name" value="HTH-TYPE TRANSCRIPTIONAL REGULATOR BETI"/>
    <property type="match status" value="1"/>
</dbReference>
<dbReference type="InterPro" id="IPR036271">
    <property type="entry name" value="Tet_transcr_reg_TetR-rel_C_sf"/>
</dbReference>
<keyword evidence="2 4" id="KW-0238">DNA-binding</keyword>
<dbReference type="InterPro" id="IPR009057">
    <property type="entry name" value="Homeodomain-like_sf"/>
</dbReference>
<evidence type="ECO:0000256" key="3">
    <source>
        <dbReference type="ARBA" id="ARBA00023163"/>
    </source>
</evidence>
<dbReference type="Pfam" id="PF00440">
    <property type="entry name" value="TetR_N"/>
    <property type="match status" value="1"/>
</dbReference>
<accession>A0A2S8GI89</accession>
<dbReference type="PROSITE" id="PS50977">
    <property type="entry name" value="HTH_TETR_2"/>
    <property type="match status" value="1"/>
</dbReference>
<dbReference type="SUPFAM" id="SSF46689">
    <property type="entry name" value="Homeodomain-like"/>
    <property type="match status" value="1"/>
</dbReference>
<evidence type="ECO:0000256" key="4">
    <source>
        <dbReference type="PROSITE-ProRule" id="PRU00335"/>
    </source>
</evidence>
<proteinExistence type="predicted"/>
<dbReference type="Gene3D" id="1.10.357.10">
    <property type="entry name" value="Tetracycline Repressor, domain 2"/>
    <property type="match status" value="1"/>
</dbReference>
<dbReference type="AlphaFoldDB" id="A0A2S8GI89"/>
<dbReference type="Proteomes" id="UP000237819">
    <property type="component" value="Unassembled WGS sequence"/>
</dbReference>
<feature type="domain" description="HTH tetR-type" evidence="5">
    <location>
        <begin position="8"/>
        <end position="68"/>
    </location>
</feature>
<evidence type="ECO:0000313" key="6">
    <source>
        <dbReference type="EMBL" id="PQO44165.1"/>
    </source>
</evidence>
<dbReference type="Gene3D" id="1.10.10.60">
    <property type="entry name" value="Homeodomain-like"/>
    <property type="match status" value="1"/>
</dbReference>